<dbReference type="SUPFAM" id="SSF53850">
    <property type="entry name" value="Periplasmic binding protein-like II"/>
    <property type="match status" value="1"/>
</dbReference>
<feature type="binding site" evidence="6">
    <location>
        <position position="173"/>
    </location>
    <ligand>
        <name>molybdate</name>
        <dbReference type="ChEBI" id="CHEBI:36264"/>
    </ligand>
</feature>
<dbReference type="NCBIfam" id="TIGR01256">
    <property type="entry name" value="modA"/>
    <property type="match status" value="1"/>
</dbReference>
<evidence type="ECO:0000256" key="2">
    <source>
        <dbReference type="ARBA" id="ARBA00022505"/>
    </source>
</evidence>
<sequence length="256" mass="28895">MNKTVIVIILSIFVLSCSNKKSRKSELTLFAASSVTNVAQEISKSFERETGIKIKLNIASSGILARQIESGANFDYYISANKKWMEYIDNLHLVDEPTIKTLAVNRLVAIVPLSYDKKPSKAEIKNNFPNLFTGRLSIGDPKHVPAGKYAMQAIKFYGWEKDLAGRYLPAKNVRDALLMVEMGEAEMGIVYETDAVKSEKVNIVYRFPLASCESIKYIGAAKKERSESLKPFLLYLQSEEVKSIWRTNGFNLEEYE</sequence>
<dbReference type="GO" id="GO:1901359">
    <property type="term" value="F:tungstate binding"/>
    <property type="evidence" value="ECO:0007669"/>
    <property type="project" value="UniProtKB-ARBA"/>
</dbReference>
<dbReference type="PANTHER" id="PTHR30632:SF0">
    <property type="entry name" value="SULFATE-BINDING PROTEIN"/>
    <property type="match status" value="1"/>
</dbReference>
<comment type="caution">
    <text evidence="7">The sequence shown here is derived from an EMBL/GenBank/DDBJ whole genome shotgun (WGS) entry which is preliminary data.</text>
</comment>
<dbReference type="PROSITE" id="PS51257">
    <property type="entry name" value="PROKAR_LIPOPROTEIN"/>
    <property type="match status" value="1"/>
</dbReference>
<feature type="binding site" evidence="6">
    <location>
        <position position="191"/>
    </location>
    <ligand>
        <name>molybdate</name>
        <dbReference type="ChEBI" id="CHEBI:36264"/>
    </ligand>
</feature>
<dbReference type="InterPro" id="IPR005950">
    <property type="entry name" value="ModA"/>
</dbReference>
<evidence type="ECO:0000256" key="6">
    <source>
        <dbReference type="PIRSR" id="PIRSR004846-1"/>
    </source>
</evidence>
<feature type="binding site" evidence="6">
    <location>
        <position position="34"/>
    </location>
    <ligand>
        <name>molybdate</name>
        <dbReference type="ChEBI" id="CHEBI:36264"/>
    </ligand>
</feature>
<reference evidence="7 8" key="1">
    <citation type="submission" date="2018-05" db="EMBL/GenBank/DDBJ databases">
        <title>Marinifilum breve JC075T sp. nov., a marine bacterium isolated from Yongle Blue Hole in the South China Sea.</title>
        <authorList>
            <person name="Fu T."/>
        </authorList>
    </citation>
    <scope>NUCLEOTIDE SEQUENCE [LARGE SCALE GENOMIC DNA]</scope>
    <source>
        <strain evidence="7 8">JC075</strain>
    </source>
</reference>
<dbReference type="GO" id="GO:0015689">
    <property type="term" value="P:molybdate ion transport"/>
    <property type="evidence" value="ECO:0007669"/>
    <property type="project" value="InterPro"/>
</dbReference>
<dbReference type="OrthoDB" id="9785015at2"/>
<comment type="subunit">
    <text evidence="5">The complex is composed of two ATP-binding proteins (ModC), two transmembrane proteins (ModB) and a solute-binding protein (ModA).</text>
</comment>
<comment type="similarity">
    <text evidence="1">Belongs to the bacterial solute-binding protein ModA family.</text>
</comment>
<feature type="binding site" evidence="6">
    <location>
        <position position="61"/>
    </location>
    <ligand>
        <name>molybdate</name>
        <dbReference type="ChEBI" id="CHEBI:36264"/>
    </ligand>
</feature>
<keyword evidence="2 6" id="KW-0500">Molybdenum</keyword>
<dbReference type="PANTHER" id="PTHR30632">
    <property type="entry name" value="MOLYBDATE-BINDING PERIPLASMIC PROTEIN"/>
    <property type="match status" value="1"/>
</dbReference>
<name>A0A2V4A1H0_9BACT</name>
<proteinExistence type="inferred from homology"/>
<dbReference type="Pfam" id="PF13531">
    <property type="entry name" value="SBP_bac_11"/>
    <property type="match status" value="1"/>
</dbReference>
<dbReference type="AlphaFoldDB" id="A0A2V4A1H0"/>
<protein>
    <submittedName>
        <fullName evidence="7">Molybdate ABC transporter substrate-binding protein</fullName>
    </submittedName>
</protein>
<dbReference type="Gene3D" id="3.40.190.10">
    <property type="entry name" value="Periplasmic binding protein-like II"/>
    <property type="match status" value="2"/>
</dbReference>
<dbReference type="FunFam" id="3.40.190.10:FF:000035">
    <property type="entry name" value="Molybdate ABC transporter substrate-binding protein"/>
    <property type="match status" value="1"/>
</dbReference>
<evidence type="ECO:0000256" key="4">
    <source>
        <dbReference type="ARBA" id="ARBA00022729"/>
    </source>
</evidence>
<dbReference type="InterPro" id="IPR050682">
    <property type="entry name" value="ModA/WtpA"/>
</dbReference>
<evidence type="ECO:0000256" key="1">
    <source>
        <dbReference type="ARBA" id="ARBA00009175"/>
    </source>
</evidence>
<evidence type="ECO:0000256" key="5">
    <source>
        <dbReference type="ARBA" id="ARBA00062515"/>
    </source>
</evidence>
<accession>A0A2V4A1H0</accession>
<keyword evidence="4" id="KW-0732">Signal</keyword>
<gene>
    <name evidence="7" type="primary">modA</name>
    <name evidence="7" type="ORF">DF185_01120</name>
</gene>
<dbReference type="PIRSF" id="PIRSF004846">
    <property type="entry name" value="ModA"/>
    <property type="match status" value="1"/>
</dbReference>
<organism evidence="7 8">
    <name type="scientific">Marinifilum breve</name>
    <dbReference type="NCBI Taxonomy" id="2184082"/>
    <lineage>
        <taxon>Bacteria</taxon>
        <taxon>Pseudomonadati</taxon>
        <taxon>Bacteroidota</taxon>
        <taxon>Bacteroidia</taxon>
        <taxon>Marinilabiliales</taxon>
        <taxon>Marinifilaceae</taxon>
    </lineage>
</organism>
<dbReference type="RefSeq" id="WP_110358884.1">
    <property type="nucleotide sequence ID" value="NZ_QFLI01000001.1"/>
</dbReference>
<keyword evidence="8" id="KW-1185">Reference proteome</keyword>
<dbReference type="Proteomes" id="UP000248079">
    <property type="component" value="Unassembled WGS sequence"/>
</dbReference>
<feature type="binding site" evidence="6">
    <location>
        <position position="146"/>
    </location>
    <ligand>
        <name>molybdate</name>
        <dbReference type="ChEBI" id="CHEBI:36264"/>
    </ligand>
</feature>
<evidence type="ECO:0000313" key="8">
    <source>
        <dbReference type="Proteomes" id="UP000248079"/>
    </source>
</evidence>
<evidence type="ECO:0000313" key="7">
    <source>
        <dbReference type="EMBL" id="PXY02725.1"/>
    </source>
</evidence>
<keyword evidence="3 6" id="KW-0479">Metal-binding</keyword>
<dbReference type="EMBL" id="QFLI01000001">
    <property type="protein sequence ID" value="PXY02725.1"/>
    <property type="molecule type" value="Genomic_DNA"/>
</dbReference>
<evidence type="ECO:0000256" key="3">
    <source>
        <dbReference type="ARBA" id="ARBA00022723"/>
    </source>
</evidence>
<dbReference type="GO" id="GO:0030973">
    <property type="term" value="F:molybdate ion binding"/>
    <property type="evidence" value="ECO:0007669"/>
    <property type="project" value="UniProtKB-ARBA"/>
</dbReference>
<dbReference type="GO" id="GO:0046872">
    <property type="term" value="F:metal ion binding"/>
    <property type="evidence" value="ECO:0007669"/>
    <property type="project" value="UniProtKB-KW"/>
</dbReference>